<dbReference type="GO" id="GO:0016020">
    <property type="term" value="C:membrane"/>
    <property type="evidence" value="ECO:0007669"/>
    <property type="project" value="UniProtKB-SubCell"/>
</dbReference>
<feature type="region of interest" description="Disordered" evidence="10">
    <location>
        <begin position="1"/>
        <end position="21"/>
    </location>
</feature>
<evidence type="ECO:0000256" key="7">
    <source>
        <dbReference type="ARBA" id="ARBA00023136"/>
    </source>
</evidence>
<evidence type="ECO:0000256" key="2">
    <source>
        <dbReference type="ARBA" id="ARBA00006375"/>
    </source>
</evidence>
<keyword evidence="4 8" id="KW-0812">Transmembrane</keyword>
<comment type="subcellular location">
    <subcellularLocation>
        <location evidence="1">Membrane</location>
        <topology evidence="1">Multi-pass membrane protein</topology>
    </subcellularLocation>
</comment>
<protein>
    <submittedName>
        <fullName evidence="11">Uncharacterized protein</fullName>
    </submittedName>
</protein>
<evidence type="ECO:0000313" key="12">
    <source>
        <dbReference type="Proteomes" id="UP001157006"/>
    </source>
</evidence>
<dbReference type="PANTHER" id="PTHR45667">
    <property type="entry name" value="S-ADENOSYLMETHIONINE MITOCHONDRIAL CARRIER PROTEIN"/>
    <property type="match status" value="1"/>
</dbReference>
<keyword evidence="7 8" id="KW-0472">Membrane</keyword>
<comment type="similarity">
    <text evidence="2 9">Belongs to the mitochondrial carrier (TC 2.A.29) family.</text>
</comment>
<keyword evidence="3 9" id="KW-0813">Transport</keyword>
<dbReference type="EMBL" id="OX451739">
    <property type="protein sequence ID" value="CAI8610971.1"/>
    <property type="molecule type" value="Genomic_DNA"/>
</dbReference>
<evidence type="ECO:0000313" key="11">
    <source>
        <dbReference type="EMBL" id="CAI8610971.1"/>
    </source>
</evidence>
<reference evidence="11 12" key="1">
    <citation type="submission" date="2023-01" db="EMBL/GenBank/DDBJ databases">
        <authorList>
            <person name="Kreplak J."/>
        </authorList>
    </citation>
    <scope>NUCLEOTIDE SEQUENCE [LARGE SCALE GENOMIC DNA]</scope>
</reference>
<name>A0AAV1AMP5_VICFA</name>
<dbReference type="PROSITE" id="PS50920">
    <property type="entry name" value="SOLCAR"/>
    <property type="match status" value="1"/>
</dbReference>
<evidence type="ECO:0000256" key="8">
    <source>
        <dbReference type="PROSITE-ProRule" id="PRU00282"/>
    </source>
</evidence>
<sequence>MAAQSSSSSKSQVSKNASHDTIKTRIQSQAILNGVENQKGILQMVRYVWKVDGLKGFYSGVLPGITGSLANGATYFGFIESTKKWIEDSHPSLEGHWAHFIAGVVRDTLGSVMYV</sequence>
<organism evidence="11 12">
    <name type="scientific">Vicia faba</name>
    <name type="common">Broad bean</name>
    <name type="synonym">Faba vulgaris</name>
    <dbReference type="NCBI Taxonomy" id="3906"/>
    <lineage>
        <taxon>Eukaryota</taxon>
        <taxon>Viridiplantae</taxon>
        <taxon>Streptophyta</taxon>
        <taxon>Embryophyta</taxon>
        <taxon>Tracheophyta</taxon>
        <taxon>Spermatophyta</taxon>
        <taxon>Magnoliopsida</taxon>
        <taxon>eudicotyledons</taxon>
        <taxon>Gunneridae</taxon>
        <taxon>Pentapetalae</taxon>
        <taxon>rosids</taxon>
        <taxon>fabids</taxon>
        <taxon>Fabales</taxon>
        <taxon>Fabaceae</taxon>
        <taxon>Papilionoideae</taxon>
        <taxon>50 kb inversion clade</taxon>
        <taxon>NPAAA clade</taxon>
        <taxon>Hologalegina</taxon>
        <taxon>IRL clade</taxon>
        <taxon>Fabeae</taxon>
        <taxon>Vicia</taxon>
    </lineage>
</organism>
<evidence type="ECO:0000256" key="10">
    <source>
        <dbReference type="SAM" id="MobiDB-lite"/>
    </source>
</evidence>
<feature type="compositionally biased region" description="Low complexity" evidence="10">
    <location>
        <begin position="1"/>
        <end position="16"/>
    </location>
</feature>
<evidence type="ECO:0000256" key="5">
    <source>
        <dbReference type="ARBA" id="ARBA00022737"/>
    </source>
</evidence>
<dbReference type="Proteomes" id="UP001157006">
    <property type="component" value="Chromosome 4"/>
</dbReference>
<dbReference type="AlphaFoldDB" id="A0AAV1AMP5"/>
<dbReference type="InterPro" id="IPR023395">
    <property type="entry name" value="MCP_dom_sf"/>
</dbReference>
<keyword evidence="12" id="KW-1185">Reference proteome</keyword>
<keyword evidence="6" id="KW-1133">Transmembrane helix</keyword>
<proteinExistence type="inferred from homology"/>
<evidence type="ECO:0000256" key="9">
    <source>
        <dbReference type="RuleBase" id="RU000488"/>
    </source>
</evidence>
<dbReference type="Gene3D" id="1.50.40.10">
    <property type="entry name" value="Mitochondrial carrier domain"/>
    <property type="match status" value="1"/>
</dbReference>
<keyword evidence="5" id="KW-0677">Repeat</keyword>
<feature type="repeat" description="Solcar" evidence="8">
    <location>
        <begin position="1"/>
        <end position="85"/>
    </location>
</feature>
<dbReference type="InterPro" id="IPR018108">
    <property type="entry name" value="MCP_transmembrane"/>
</dbReference>
<evidence type="ECO:0000256" key="1">
    <source>
        <dbReference type="ARBA" id="ARBA00004141"/>
    </source>
</evidence>
<dbReference type="SUPFAM" id="SSF103506">
    <property type="entry name" value="Mitochondrial carrier"/>
    <property type="match status" value="1"/>
</dbReference>
<evidence type="ECO:0000256" key="4">
    <source>
        <dbReference type="ARBA" id="ARBA00022692"/>
    </source>
</evidence>
<accession>A0AAV1AMP5</accession>
<dbReference type="Pfam" id="PF00153">
    <property type="entry name" value="Mito_carr"/>
    <property type="match status" value="1"/>
</dbReference>
<gene>
    <name evidence="11" type="ORF">VFH_IV207160</name>
</gene>
<evidence type="ECO:0000256" key="6">
    <source>
        <dbReference type="ARBA" id="ARBA00022989"/>
    </source>
</evidence>
<evidence type="ECO:0000256" key="3">
    <source>
        <dbReference type="ARBA" id="ARBA00022448"/>
    </source>
</evidence>